<evidence type="ECO:0000313" key="5">
    <source>
        <dbReference type="EMBL" id="MCL6282320.1"/>
    </source>
</evidence>
<sequence length="172" mass="18405">MLHMVIHDLPVGGGTLALSPLPGRSGDYDGDLALIAEWKPGLVISMTTELEMFGAGALQFGPDIQSRASRWAHLPVTDFSAPPIAIQEAWPEVSADARHALNGGGRVLVHCRGGCGRSGMVALRLMIEGGEAPEAALTRLRAVRPCAVETEDQMEWAMAARARTCPDQRRVL</sequence>
<dbReference type="InterPro" id="IPR000387">
    <property type="entry name" value="Tyr_Pase_dom"/>
</dbReference>
<dbReference type="PROSITE" id="PS00383">
    <property type="entry name" value="TYR_PHOSPHATASE_1"/>
    <property type="match status" value="1"/>
</dbReference>
<dbReference type="EC" id="3.1.3.48" evidence="1"/>
<dbReference type="InterPro" id="IPR029021">
    <property type="entry name" value="Prot-tyrosine_phosphatase-like"/>
</dbReference>
<accession>A0ABT0PXK4</accession>
<name>A0ABT0PXK4_9RHOB</name>
<organism evidence="5 6">
    <name type="scientific">Ruegeria spongiae</name>
    <dbReference type="NCBI Taxonomy" id="2942209"/>
    <lineage>
        <taxon>Bacteria</taxon>
        <taxon>Pseudomonadati</taxon>
        <taxon>Pseudomonadota</taxon>
        <taxon>Alphaproteobacteria</taxon>
        <taxon>Rhodobacterales</taxon>
        <taxon>Roseobacteraceae</taxon>
        <taxon>Ruegeria</taxon>
    </lineage>
</organism>
<feature type="domain" description="Rhodanese" evidence="4">
    <location>
        <begin position="73"/>
        <end position="125"/>
    </location>
</feature>
<proteinExistence type="predicted"/>
<dbReference type="EMBL" id="JAMFMB010000002">
    <property type="protein sequence ID" value="MCL6282320.1"/>
    <property type="molecule type" value="Genomic_DNA"/>
</dbReference>
<feature type="domain" description="Tyrosine specific protein phosphatases" evidence="3">
    <location>
        <begin position="88"/>
        <end position="155"/>
    </location>
</feature>
<dbReference type="Proteomes" id="UP001203880">
    <property type="component" value="Unassembled WGS sequence"/>
</dbReference>
<evidence type="ECO:0000259" key="4">
    <source>
        <dbReference type="PROSITE" id="PS50206"/>
    </source>
</evidence>
<protein>
    <recommendedName>
        <fullName evidence="1">protein-tyrosine-phosphatase</fullName>
        <ecNumber evidence="1">3.1.3.48</ecNumber>
    </recommendedName>
</protein>
<dbReference type="Pfam" id="PF22784">
    <property type="entry name" value="PTP-SAK"/>
    <property type="match status" value="1"/>
</dbReference>
<dbReference type="PANTHER" id="PTHR23339">
    <property type="entry name" value="TYROSINE SPECIFIC PROTEIN PHOSPHATASE AND DUAL SPECIFICITY PROTEIN PHOSPHATASE"/>
    <property type="match status" value="1"/>
</dbReference>
<evidence type="ECO:0000313" key="6">
    <source>
        <dbReference type="Proteomes" id="UP001203880"/>
    </source>
</evidence>
<keyword evidence="6" id="KW-1185">Reference proteome</keyword>
<dbReference type="InterPro" id="IPR057023">
    <property type="entry name" value="PTP-SAK"/>
</dbReference>
<evidence type="ECO:0000259" key="3">
    <source>
        <dbReference type="PROSITE" id="PS50056"/>
    </source>
</evidence>
<dbReference type="Gene3D" id="3.90.190.10">
    <property type="entry name" value="Protein tyrosine phosphatase superfamily"/>
    <property type="match status" value="1"/>
</dbReference>
<evidence type="ECO:0000256" key="2">
    <source>
        <dbReference type="ARBA" id="ARBA00022801"/>
    </source>
</evidence>
<comment type="caution">
    <text evidence="5">The sequence shown here is derived from an EMBL/GenBank/DDBJ whole genome shotgun (WGS) entry which is preliminary data.</text>
</comment>
<dbReference type="RefSeq" id="WP_249706438.1">
    <property type="nucleotide sequence ID" value="NZ_JAMFMB010000002.1"/>
</dbReference>
<dbReference type="InterPro" id="IPR050561">
    <property type="entry name" value="PTP"/>
</dbReference>
<dbReference type="PROSITE" id="PS50056">
    <property type="entry name" value="TYR_PHOSPHATASE_2"/>
    <property type="match status" value="1"/>
</dbReference>
<reference evidence="5" key="1">
    <citation type="submission" date="2022-05" db="EMBL/GenBank/DDBJ databases">
        <authorList>
            <person name="Park J.-S."/>
        </authorList>
    </citation>
    <scope>NUCLEOTIDE SEQUENCE</scope>
    <source>
        <strain evidence="5">2012CJ41-6</strain>
    </source>
</reference>
<keyword evidence="2" id="KW-0378">Hydrolase</keyword>
<gene>
    <name evidence="5" type="ORF">M3P21_02165</name>
</gene>
<dbReference type="InterPro" id="IPR016130">
    <property type="entry name" value="Tyr_Pase_AS"/>
</dbReference>
<dbReference type="InterPro" id="IPR001763">
    <property type="entry name" value="Rhodanese-like_dom"/>
</dbReference>
<dbReference type="SUPFAM" id="SSF52799">
    <property type="entry name" value="(Phosphotyrosine protein) phosphatases II"/>
    <property type="match status" value="1"/>
</dbReference>
<evidence type="ECO:0000256" key="1">
    <source>
        <dbReference type="ARBA" id="ARBA00013064"/>
    </source>
</evidence>
<dbReference type="PROSITE" id="PS50206">
    <property type="entry name" value="RHODANESE_3"/>
    <property type="match status" value="1"/>
</dbReference>